<accession>A0ABU0IPR9</accession>
<dbReference type="PANTHER" id="PTHR43756">
    <property type="entry name" value="CHOLINE MONOOXYGENASE, CHLOROPLASTIC"/>
    <property type="match status" value="1"/>
</dbReference>
<dbReference type="RefSeq" id="WP_307348326.1">
    <property type="nucleotide sequence ID" value="NZ_JAUSVS010000002.1"/>
</dbReference>
<keyword evidence="5" id="KW-0408">Iron</keyword>
<evidence type="ECO:0000313" key="9">
    <source>
        <dbReference type="EMBL" id="MDQ0464003.1"/>
    </source>
</evidence>
<evidence type="ECO:0000313" key="10">
    <source>
        <dbReference type="Proteomes" id="UP001228905"/>
    </source>
</evidence>
<evidence type="ECO:0000256" key="6">
    <source>
        <dbReference type="ARBA" id="ARBA00023014"/>
    </source>
</evidence>
<dbReference type="Pfam" id="PF00355">
    <property type="entry name" value="Rieske"/>
    <property type="match status" value="1"/>
</dbReference>
<name>A0ABU0IPR9_9CAUL</name>
<evidence type="ECO:0000259" key="8">
    <source>
        <dbReference type="PROSITE" id="PS51296"/>
    </source>
</evidence>
<dbReference type="PANTHER" id="PTHR43756:SF5">
    <property type="entry name" value="CHOLINE MONOOXYGENASE, CHLOROPLASTIC"/>
    <property type="match status" value="1"/>
</dbReference>
<keyword evidence="3" id="KW-0479">Metal-binding</keyword>
<feature type="region of interest" description="Disordered" evidence="7">
    <location>
        <begin position="1"/>
        <end position="20"/>
    </location>
</feature>
<evidence type="ECO:0000256" key="3">
    <source>
        <dbReference type="ARBA" id="ARBA00022723"/>
    </source>
</evidence>
<keyword evidence="10" id="KW-1185">Reference proteome</keyword>
<feature type="compositionally biased region" description="Basic and acidic residues" evidence="7">
    <location>
        <begin position="1"/>
        <end position="16"/>
    </location>
</feature>
<dbReference type="SUPFAM" id="SSF55961">
    <property type="entry name" value="Bet v1-like"/>
    <property type="match status" value="1"/>
</dbReference>
<evidence type="ECO:0000256" key="5">
    <source>
        <dbReference type="ARBA" id="ARBA00023004"/>
    </source>
</evidence>
<reference evidence="9 10" key="1">
    <citation type="submission" date="2023-07" db="EMBL/GenBank/DDBJ databases">
        <title>Genomic Encyclopedia of Type Strains, Phase IV (KMG-IV): sequencing the most valuable type-strain genomes for metagenomic binning, comparative biology and taxonomic classification.</title>
        <authorList>
            <person name="Goeker M."/>
        </authorList>
    </citation>
    <scope>NUCLEOTIDE SEQUENCE [LARGE SCALE GENOMIC DNA]</scope>
    <source>
        <strain evidence="9 10">DSM 18695</strain>
    </source>
</reference>
<evidence type="ECO:0000256" key="7">
    <source>
        <dbReference type="SAM" id="MobiDB-lite"/>
    </source>
</evidence>
<keyword evidence="2" id="KW-0001">2Fe-2S</keyword>
<comment type="caution">
    <text evidence="9">The sequence shown here is derived from an EMBL/GenBank/DDBJ whole genome shotgun (WGS) entry which is preliminary data.</text>
</comment>
<dbReference type="CDD" id="cd03469">
    <property type="entry name" value="Rieske_RO_Alpha_N"/>
    <property type="match status" value="1"/>
</dbReference>
<feature type="domain" description="Rieske" evidence="8">
    <location>
        <begin position="72"/>
        <end position="177"/>
    </location>
</feature>
<dbReference type="SUPFAM" id="SSF50022">
    <property type="entry name" value="ISP domain"/>
    <property type="match status" value="1"/>
</dbReference>
<evidence type="ECO:0000256" key="1">
    <source>
        <dbReference type="ARBA" id="ARBA00001962"/>
    </source>
</evidence>
<protein>
    <submittedName>
        <fullName evidence="9">Phenylpropionate dioxygenase-like ring-hydroxylating dioxygenase large terminal subunit</fullName>
    </submittedName>
</protein>
<comment type="cofactor">
    <cofactor evidence="1">
        <name>Fe cation</name>
        <dbReference type="ChEBI" id="CHEBI:24875"/>
    </cofactor>
</comment>
<dbReference type="InterPro" id="IPR001663">
    <property type="entry name" value="Rng_hydr_dOase-A"/>
</dbReference>
<sequence length="386" mass="42893">MPEDAVKFHQQDDDGRPGLADEPTVIERLLGHIDHQTTDLADTVWREPVEHYRSPERFQAELSKVMRRTPTPFCPSAALPRTGSYLARDAAMIPILAVRGADGQVRAFRNACRHRGAQVAEGHGCKAALACPYHGWTYGLDGRLRGIPHPDGFPGVDKAEHGLVPVGCFEANGIVFVTQDGEAKPDLDLIPDLIGEGWRFLGAGEQLIPANWKIVTEGVLEGYHIRSTHAETFFPRQYDNLNLVEAFGRGSRISYPYQNIERLRDAPPAERRTEPVMTQVYHLFPNAAVATFPTHRVLTIFEPLAIDRTVIVSYSLTRRPEGEEEQAAVRRGQDFVTKGTDEDRAMQSAVQRGLAANANSVFTFGLFEGAITRLHRNLAQVLGDRD</sequence>
<dbReference type="PROSITE" id="PS51296">
    <property type="entry name" value="RIESKE"/>
    <property type="match status" value="1"/>
</dbReference>
<dbReference type="Proteomes" id="UP001228905">
    <property type="component" value="Unassembled WGS sequence"/>
</dbReference>
<keyword evidence="6" id="KW-0411">Iron-sulfur</keyword>
<keyword evidence="4" id="KW-0560">Oxidoreductase</keyword>
<dbReference type="EMBL" id="JAUSVS010000002">
    <property type="protein sequence ID" value="MDQ0464003.1"/>
    <property type="molecule type" value="Genomic_DNA"/>
</dbReference>
<proteinExistence type="predicted"/>
<gene>
    <name evidence="9" type="ORF">QO010_001774</name>
</gene>
<dbReference type="InterPro" id="IPR015879">
    <property type="entry name" value="Ring_hydroxy_dOase_asu_C_dom"/>
</dbReference>
<dbReference type="Gene3D" id="3.90.380.10">
    <property type="entry name" value="Naphthalene 1,2-dioxygenase Alpha Subunit, Chain A, domain 1"/>
    <property type="match status" value="2"/>
</dbReference>
<organism evidence="9 10">
    <name type="scientific">Caulobacter ginsengisoli</name>
    <dbReference type="NCBI Taxonomy" id="400775"/>
    <lineage>
        <taxon>Bacteria</taxon>
        <taxon>Pseudomonadati</taxon>
        <taxon>Pseudomonadota</taxon>
        <taxon>Alphaproteobacteria</taxon>
        <taxon>Caulobacterales</taxon>
        <taxon>Caulobacteraceae</taxon>
        <taxon>Caulobacter</taxon>
    </lineage>
</organism>
<dbReference type="InterPro" id="IPR036922">
    <property type="entry name" value="Rieske_2Fe-2S_sf"/>
</dbReference>
<evidence type="ECO:0000256" key="4">
    <source>
        <dbReference type="ARBA" id="ARBA00023002"/>
    </source>
</evidence>
<dbReference type="InterPro" id="IPR017941">
    <property type="entry name" value="Rieske_2Fe-2S"/>
</dbReference>
<dbReference type="Pfam" id="PF00848">
    <property type="entry name" value="Ring_hydroxyl_A"/>
    <property type="match status" value="1"/>
</dbReference>
<dbReference type="Gene3D" id="2.102.10.10">
    <property type="entry name" value="Rieske [2Fe-2S] iron-sulphur domain"/>
    <property type="match status" value="1"/>
</dbReference>
<evidence type="ECO:0000256" key="2">
    <source>
        <dbReference type="ARBA" id="ARBA00022714"/>
    </source>
</evidence>